<accession>A0A2Z4G754</accession>
<reference evidence="1 2" key="1">
    <citation type="submission" date="2018-05" db="EMBL/GenBank/DDBJ databases">
        <title>Complete genome sequence of Arcticibacterium luteifluviistationis SM1504T, a cytophagaceae bacterium isolated from Arctic surface seawater.</title>
        <authorList>
            <person name="Li Y."/>
            <person name="Qin Q.-L."/>
        </authorList>
    </citation>
    <scope>NUCLEOTIDE SEQUENCE [LARGE SCALE GENOMIC DNA]</scope>
    <source>
        <strain evidence="1 2">SM1504</strain>
    </source>
</reference>
<keyword evidence="2" id="KW-1185">Reference proteome</keyword>
<keyword evidence="1" id="KW-0560">Oxidoreductase</keyword>
<dbReference type="OrthoDB" id="870003at2"/>
<name>A0A2Z4G754_9BACT</name>
<keyword evidence="1" id="KW-0223">Dioxygenase</keyword>
<dbReference type="RefSeq" id="WP_111370015.1">
    <property type="nucleotide sequence ID" value="NZ_CP029480.1"/>
</dbReference>
<dbReference type="Proteomes" id="UP000249873">
    <property type="component" value="Chromosome"/>
</dbReference>
<sequence length="282" mass="32229">MAKDIEYQINGNNYTVSIEGSPVLQFGEDEVLSKADSDITFGQAWYDEGFTEVDLLNEEEFTDLKKGLINSIEEIIKKELSIVPENFNLENYHHFVKDNASHYKIVSKTRDLFEEDFKFPITQLISRLGDKLGFNLTDVDPATKKKLHIIVRINRPQSNDYNPPHKDIYEGVDNDSIIPQFVNFWIPIAGVTNKSSLPLAPKSHKVNEKLISRTFDGGMMEGNKYRVRMIKSWGGDNSFIRSNVQSGQVLIFSSHLIHGLAINNEEDKTRVALEFRLFKDNA</sequence>
<proteinExistence type="predicted"/>
<dbReference type="InterPro" id="IPR008775">
    <property type="entry name" value="Phytyl_CoA_dOase-like"/>
</dbReference>
<dbReference type="AlphaFoldDB" id="A0A2Z4G754"/>
<gene>
    <name evidence="1" type="ORF">DJ013_01455</name>
</gene>
<organism evidence="1 2">
    <name type="scientific">Arcticibacterium luteifluviistationis</name>
    <dbReference type="NCBI Taxonomy" id="1784714"/>
    <lineage>
        <taxon>Bacteria</taxon>
        <taxon>Pseudomonadati</taxon>
        <taxon>Bacteroidota</taxon>
        <taxon>Cytophagia</taxon>
        <taxon>Cytophagales</taxon>
        <taxon>Leadbetterellaceae</taxon>
        <taxon>Arcticibacterium</taxon>
    </lineage>
</organism>
<dbReference type="Pfam" id="PF05721">
    <property type="entry name" value="PhyH"/>
    <property type="match status" value="1"/>
</dbReference>
<evidence type="ECO:0000313" key="1">
    <source>
        <dbReference type="EMBL" id="AWV96913.1"/>
    </source>
</evidence>
<dbReference type="GO" id="GO:0016706">
    <property type="term" value="F:2-oxoglutarate-dependent dioxygenase activity"/>
    <property type="evidence" value="ECO:0007669"/>
    <property type="project" value="UniProtKB-ARBA"/>
</dbReference>
<dbReference type="KEGG" id="als:DJ013_01455"/>
<dbReference type="EMBL" id="CP029480">
    <property type="protein sequence ID" value="AWV96913.1"/>
    <property type="molecule type" value="Genomic_DNA"/>
</dbReference>
<protein>
    <submittedName>
        <fullName evidence="1">Phytanoyl-CoA dioxygenase</fullName>
    </submittedName>
</protein>
<dbReference type="Gene3D" id="2.60.120.620">
    <property type="entry name" value="q2cbj1_9rhob like domain"/>
    <property type="match status" value="1"/>
</dbReference>
<dbReference type="SUPFAM" id="SSF51197">
    <property type="entry name" value="Clavaminate synthase-like"/>
    <property type="match status" value="1"/>
</dbReference>
<evidence type="ECO:0000313" key="2">
    <source>
        <dbReference type="Proteomes" id="UP000249873"/>
    </source>
</evidence>